<evidence type="ECO:0000313" key="1">
    <source>
        <dbReference type="EMBL" id="MEE7490561.1"/>
    </source>
</evidence>
<proteinExistence type="predicted"/>
<accession>A0ABU7TM14</accession>
<dbReference type="EMBL" id="MLCA01000002">
    <property type="protein sequence ID" value="MEE7490561.1"/>
    <property type="molecule type" value="Genomic_DNA"/>
</dbReference>
<gene>
    <name evidence="1" type="ORF">MOTC310_08750</name>
</gene>
<protein>
    <submittedName>
        <fullName evidence="1">Uncharacterized protein</fullName>
    </submittedName>
</protein>
<reference evidence="1 2" key="1">
    <citation type="journal article" date="2012" name="Genet. Mol. Biol.">
        <title>Analysis of 16S rRNA and mxaF genes revealing insights into Methylobacterium niche-specific plant association.</title>
        <authorList>
            <person name="Dourado M.N."/>
            <person name="Andreote F.D."/>
            <person name="Dini-Andreote F."/>
            <person name="Conti R."/>
            <person name="Araujo J.M."/>
            <person name="Araujo W.L."/>
        </authorList>
    </citation>
    <scope>NUCLEOTIDE SEQUENCE [LARGE SCALE GENOMIC DNA]</scope>
    <source>
        <strain evidence="1 2">TC3-10</strain>
    </source>
</reference>
<name>A0ABU7TM14_9HYPH</name>
<organism evidence="1 2">
    <name type="scientific">Methylobacterium oryzae</name>
    <dbReference type="NCBI Taxonomy" id="334852"/>
    <lineage>
        <taxon>Bacteria</taxon>
        <taxon>Pseudomonadati</taxon>
        <taxon>Pseudomonadota</taxon>
        <taxon>Alphaproteobacteria</taxon>
        <taxon>Hyphomicrobiales</taxon>
        <taxon>Methylobacteriaceae</taxon>
        <taxon>Methylobacterium</taxon>
    </lineage>
</organism>
<comment type="caution">
    <text evidence="1">The sequence shown here is derived from an EMBL/GenBank/DDBJ whole genome shotgun (WGS) entry which is preliminary data.</text>
</comment>
<dbReference type="Proteomes" id="UP001355206">
    <property type="component" value="Unassembled WGS sequence"/>
</dbReference>
<keyword evidence="2" id="KW-1185">Reference proteome</keyword>
<evidence type="ECO:0000313" key="2">
    <source>
        <dbReference type="Proteomes" id="UP001355206"/>
    </source>
</evidence>
<sequence length="81" mass="9028">MPTRPPVEHVIVHRPSGRTVSRYPSLEAARAAWRKRAFPTKALVKGALTAWAHQHLIMTTAAAAAAAHRRAIEEEKRSRRA</sequence>
<dbReference type="RefSeq" id="WP_091784749.1">
    <property type="nucleotide sequence ID" value="NZ_MLCA01000002.1"/>
</dbReference>